<evidence type="ECO:0000313" key="2">
    <source>
        <dbReference type="EMBL" id="KFN89080.1"/>
    </source>
</evidence>
<evidence type="ECO:0000256" key="1">
    <source>
        <dbReference type="SAM" id="Coils"/>
    </source>
</evidence>
<dbReference type="EMBL" id="JPVT01000246">
    <property type="protein sequence ID" value="KFN89080.1"/>
    <property type="molecule type" value="Genomic_DNA"/>
</dbReference>
<comment type="caution">
    <text evidence="2">The sequence shown here is derived from an EMBL/GenBank/DDBJ whole genome shotgun (WGS) entry which is preliminary data.</text>
</comment>
<feature type="coiled-coil region" evidence="1">
    <location>
        <begin position="1"/>
        <end position="35"/>
    </location>
</feature>
<sequence length="147" mass="17927">MNRYEVRKEETKQRINSLEKRRDELYDQTGKIEDEIIDMGEKAIERQETLVNLKKKGDVLDSYMQFLENQLVIEALQEQSYSIENFDMKEKDRLMVILRKGEDILFDWYIQKKKEGYEFNQIEPLHKILKEDYEDYFNQRMAKIEEG</sequence>
<dbReference type="Proteomes" id="UP000029381">
    <property type="component" value="Unassembled WGS sequence"/>
</dbReference>
<dbReference type="AlphaFoldDB" id="A0A091BX76"/>
<accession>A0A091BX76</accession>
<name>A0A091BX76_9ENTE</name>
<keyword evidence="1" id="KW-0175">Coiled coil</keyword>
<proteinExistence type="predicted"/>
<dbReference type="RefSeq" id="WP_028791034.1">
    <property type="nucleotide sequence ID" value="NZ_JPVT01000246.1"/>
</dbReference>
<gene>
    <name evidence="2" type="ORF">TMU3MR103_2244</name>
</gene>
<keyword evidence="3" id="KW-1185">Reference proteome</keyword>
<reference evidence="2 3" key="1">
    <citation type="submission" date="2014-08" db="EMBL/GenBank/DDBJ databases">
        <title>Genome sequence of Tetragenococcus muriaticus.</title>
        <authorList>
            <person name="Chuea-nongthon C."/>
            <person name="Rodtong S."/>
            <person name="Yongsawatdigul J."/>
            <person name="Steele J.L."/>
            <person name="Liu X.-y."/>
            <person name="Speers J."/>
            <person name="Glasner J.D."/>
            <person name="Neeno-Eckwall E.C."/>
        </authorList>
    </citation>
    <scope>NUCLEOTIDE SEQUENCE [LARGE SCALE GENOMIC DNA]</scope>
    <source>
        <strain evidence="2 3">3MR10-3</strain>
    </source>
</reference>
<evidence type="ECO:0000313" key="3">
    <source>
        <dbReference type="Proteomes" id="UP000029381"/>
    </source>
</evidence>
<organism evidence="2 3">
    <name type="scientific">Tetragenococcus muriaticus 3MR10-3</name>
    <dbReference type="NCBI Taxonomy" id="1302648"/>
    <lineage>
        <taxon>Bacteria</taxon>
        <taxon>Bacillati</taxon>
        <taxon>Bacillota</taxon>
        <taxon>Bacilli</taxon>
        <taxon>Lactobacillales</taxon>
        <taxon>Enterococcaceae</taxon>
        <taxon>Tetragenococcus</taxon>
    </lineage>
</organism>
<protein>
    <submittedName>
        <fullName evidence="2">Uncharacterized protein</fullName>
    </submittedName>
</protein>
<dbReference type="PATRIC" id="fig|1302648.3.peg.2196"/>